<dbReference type="AlphaFoldDB" id="A0ABD2MQR9"/>
<evidence type="ECO:0000313" key="2">
    <source>
        <dbReference type="Proteomes" id="UP001516400"/>
    </source>
</evidence>
<reference evidence="1 2" key="1">
    <citation type="journal article" date="2021" name="BMC Biol.">
        <title>Horizontally acquired antibacterial genes associated with adaptive radiation of ladybird beetles.</title>
        <authorList>
            <person name="Li H.S."/>
            <person name="Tang X.F."/>
            <person name="Huang Y.H."/>
            <person name="Xu Z.Y."/>
            <person name="Chen M.L."/>
            <person name="Du X.Y."/>
            <person name="Qiu B.Y."/>
            <person name="Chen P.T."/>
            <person name="Zhang W."/>
            <person name="Slipinski A."/>
            <person name="Escalona H.E."/>
            <person name="Waterhouse R.M."/>
            <person name="Zwick A."/>
            <person name="Pang H."/>
        </authorList>
    </citation>
    <scope>NUCLEOTIDE SEQUENCE [LARGE SCALE GENOMIC DNA]</scope>
    <source>
        <strain evidence="1">SYSU2018</strain>
    </source>
</reference>
<protein>
    <submittedName>
        <fullName evidence="1">Uncharacterized protein</fullName>
    </submittedName>
</protein>
<evidence type="ECO:0000313" key="1">
    <source>
        <dbReference type="EMBL" id="KAL3268682.1"/>
    </source>
</evidence>
<organism evidence="1 2">
    <name type="scientific">Cryptolaemus montrouzieri</name>
    <dbReference type="NCBI Taxonomy" id="559131"/>
    <lineage>
        <taxon>Eukaryota</taxon>
        <taxon>Metazoa</taxon>
        <taxon>Ecdysozoa</taxon>
        <taxon>Arthropoda</taxon>
        <taxon>Hexapoda</taxon>
        <taxon>Insecta</taxon>
        <taxon>Pterygota</taxon>
        <taxon>Neoptera</taxon>
        <taxon>Endopterygota</taxon>
        <taxon>Coleoptera</taxon>
        <taxon>Polyphaga</taxon>
        <taxon>Cucujiformia</taxon>
        <taxon>Coccinelloidea</taxon>
        <taxon>Coccinellidae</taxon>
        <taxon>Scymninae</taxon>
        <taxon>Scymnini</taxon>
        <taxon>Cryptolaemus</taxon>
    </lineage>
</organism>
<accession>A0ABD2MQR9</accession>
<dbReference type="Proteomes" id="UP001516400">
    <property type="component" value="Unassembled WGS sequence"/>
</dbReference>
<gene>
    <name evidence="1" type="ORF">HHI36_007785</name>
</gene>
<keyword evidence="2" id="KW-1185">Reference proteome</keyword>
<comment type="caution">
    <text evidence="1">The sequence shown here is derived from an EMBL/GenBank/DDBJ whole genome shotgun (WGS) entry which is preliminary data.</text>
</comment>
<name>A0ABD2MQR9_9CUCU</name>
<sequence length="169" mass="19534">MKEWVTCDSNEQGFQIMSDDSRKQQQEMQEDVTEENIDMENDTGPSNDVAFHACFKTENDTDSWQKVLTENENISWCCNLCLVDLKKAINCVTTKEANNYTMLKSQAEYLSKELSLVQKRMSEMEHTLILQKKVIESLEYQSQLTVIKESDISSKCVDVQQVPVKKRCT</sequence>
<proteinExistence type="predicted"/>
<dbReference type="EMBL" id="JABFTP020000021">
    <property type="protein sequence ID" value="KAL3268682.1"/>
    <property type="molecule type" value="Genomic_DNA"/>
</dbReference>